<accession>A0A0S3QZ53</accession>
<evidence type="ECO:0000313" key="1">
    <source>
        <dbReference type="EMBL" id="BAT73631.1"/>
    </source>
</evidence>
<dbReference type="AlphaFoldDB" id="A0A0S3QZ53"/>
<organism evidence="1 2">
    <name type="scientific">Vigna angularis var. angularis</name>
    <dbReference type="NCBI Taxonomy" id="157739"/>
    <lineage>
        <taxon>Eukaryota</taxon>
        <taxon>Viridiplantae</taxon>
        <taxon>Streptophyta</taxon>
        <taxon>Embryophyta</taxon>
        <taxon>Tracheophyta</taxon>
        <taxon>Spermatophyta</taxon>
        <taxon>Magnoliopsida</taxon>
        <taxon>eudicotyledons</taxon>
        <taxon>Gunneridae</taxon>
        <taxon>Pentapetalae</taxon>
        <taxon>rosids</taxon>
        <taxon>fabids</taxon>
        <taxon>Fabales</taxon>
        <taxon>Fabaceae</taxon>
        <taxon>Papilionoideae</taxon>
        <taxon>50 kb inversion clade</taxon>
        <taxon>NPAAA clade</taxon>
        <taxon>indigoferoid/millettioid clade</taxon>
        <taxon>Phaseoleae</taxon>
        <taxon>Vigna</taxon>
    </lineage>
</organism>
<proteinExistence type="predicted"/>
<name>A0A0S3QZ53_PHAAN</name>
<dbReference type="Proteomes" id="UP000291084">
    <property type="component" value="Chromosome 1"/>
</dbReference>
<reference evidence="1 2" key="1">
    <citation type="journal article" date="2015" name="Sci. Rep.">
        <title>The power of single molecule real-time sequencing technology in the de novo assembly of a eukaryotic genome.</title>
        <authorList>
            <person name="Sakai H."/>
            <person name="Naito K."/>
            <person name="Ogiso-Tanaka E."/>
            <person name="Takahashi Y."/>
            <person name="Iseki K."/>
            <person name="Muto C."/>
            <person name="Satou K."/>
            <person name="Teruya K."/>
            <person name="Shiroma A."/>
            <person name="Shimoji M."/>
            <person name="Hirano T."/>
            <person name="Itoh T."/>
            <person name="Kaga A."/>
            <person name="Tomooka N."/>
        </authorList>
    </citation>
    <scope>NUCLEOTIDE SEQUENCE [LARGE SCALE GENOMIC DNA]</scope>
    <source>
        <strain evidence="2">cv. Shumari</strain>
    </source>
</reference>
<dbReference type="EMBL" id="AP015034">
    <property type="protein sequence ID" value="BAT73631.1"/>
    <property type="molecule type" value="Genomic_DNA"/>
</dbReference>
<gene>
    <name evidence="1" type="primary">Vigan.01G113900</name>
    <name evidence="1" type="ORF">VIGAN_01113900</name>
</gene>
<keyword evidence="2" id="KW-1185">Reference proteome</keyword>
<evidence type="ECO:0000313" key="2">
    <source>
        <dbReference type="Proteomes" id="UP000291084"/>
    </source>
</evidence>
<sequence>MDEGITIPKIQRSIHHQDVIVGGSHDWLVEGYSTPSIHEATIIEHLSLLCLIEHQVVRGVYETDDFVQRVQSVAEFRHLRPQNRVLSFHLQVHLRRHAYVPVHFIVLLFQLIQLGTQTFQVLLFPHARSACRFPVRLHSLSLPLIHHVSVALGARVLKRTGTG</sequence>
<protein>
    <submittedName>
        <fullName evidence="1">Uncharacterized protein</fullName>
    </submittedName>
</protein>